<evidence type="ECO:0000313" key="2">
    <source>
        <dbReference type="Proteomes" id="UP000093071"/>
    </source>
</evidence>
<name>A0A1C3TPK1_XANCT</name>
<proteinExistence type="predicted"/>
<evidence type="ECO:0000313" key="1">
    <source>
        <dbReference type="EMBL" id="SCB05107.1"/>
    </source>
</evidence>
<reference evidence="2" key="1">
    <citation type="submission" date="2016-07" db="EMBL/GenBank/DDBJ databases">
        <authorList>
            <person name="Jaenicke Sebastian"/>
        </authorList>
    </citation>
    <scope>NUCLEOTIDE SEQUENCE [LARGE SCALE GENOMIC DNA]</scope>
</reference>
<protein>
    <submittedName>
        <fullName evidence="1">Uncharacterized protein</fullName>
    </submittedName>
</protein>
<accession>A0A1C3TPK1</accession>
<dbReference type="EMBL" id="LT604072">
    <property type="protein sequence ID" value="SCB05107.1"/>
    <property type="molecule type" value="Genomic_DNA"/>
</dbReference>
<sequence length="226" mass="24438">MTRKLGDAGLSRLRHWYNRAVLPAWCEPLPIPRWFVCLRPSKAASASAANTCRLGHRPRRRPGAASPIASFVATEVAPTRAPGATGMPGHRHADTCGRDFGPDCINPGQISAALAMTEAAHTGCSATPAVVRKHTAAQALSTRLRPFSLARYSAWSARWVRRVLDRLACGHLLAQPMLTVTSRWRAPGACATAQPHRHRPPTAACVAHRAPAPVRRAPANMPRIEQ</sequence>
<dbReference type="AlphaFoldDB" id="A0A1C3TPK1"/>
<gene>
    <name evidence="1" type="ORF">BN444_04303</name>
</gene>
<organism evidence="1 2">
    <name type="scientific">Xanthomonas translucens pv. translucens DSM 18974</name>
    <dbReference type="NCBI Taxonomy" id="1261556"/>
    <lineage>
        <taxon>Bacteria</taxon>
        <taxon>Pseudomonadati</taxon>
        <taxon>Pseudomonadota</taxon>
        <taxon>Gammaproteobacteria</taxon>
        <taxon>Lysobacterales</taxon>
        <taxon>Lysobacteraceae</taxon>
        <taxon>Xanthomonas</taxon>
        <taxon>Xanthomonas translucens group</taxon>
    </lineage>
</organism>
<dbReference type="Proteomes" id="UP000093071">
    <property type="component" value="Chromosome I"/>
</dbReference>